<evidence type="ECO:0000313" key="1">
    <source>
        <dbReference type="EMBL" id="MFC7601133.1"/>
    </source>
</evidence>
<dbReference type="Proteomes" id="UP001596514">
    <property type="component" value="Unassembled WGS sequence"/>
</dbReference>
<keyword evidence="2" id="KW-1185">Reference proteome</keyword>
<name>A0ABW2SXS9_9ACTN</name>
<proteinExistence type="predicted"/>
<evidence type="ECO:0000313" key="2">
    <source>
        <dbReference type="Proteomes" id="UP001596514"/>
    </source>
</evidence>
<dbReference type="SUPFAM" id="SSF55874">
    <property type="entry name" value="ATPase domain of HSP90 chaperone/DNA topoisomerase II/histidine kinase"/>
    <property type="match status" value="1"/>
</dbReference>
<reference evidence="2" key="1">
    <citation type="journal article" date="2019" name="Int. J. Syst. Evol. Microbiol.">
        <title>The Global Catalogue of Microorganisms (GCM) 10K type strain sequencing project: providing services to taxonomists for standard genome sequencing and annotation.</title>
        <authorList>
            <consortium name="The Broad Institute Genomics Platform"/>
            <consortium name="The Broad Institute Genome Sequencing Center for Infectious Disease"/>
            <person name="Wu L."/>
            <person name="Ma J."/>
        </authorList>
    </citation>
    <scope>NUCLEOTIDE SEQUENCE [LARGE SCALE GENOMIC DNA]</scope>
    <source>
        <strain evidence="2">JCM 10083</strain>
    </source>
</reference>
<organism evidence="1 2">
    <name type="scientific">Streptosporangium amethystogenes subsp. fukuiense</name>
    <dbReference type="NCBI Taxonomy" id="698418"/>
    <lineage>
        <taxon>Bacteria</taxon>
        <taxon>Bacillati</taxon>
        <taxon>Actinomycetota</taxon>
        <taxon>Actinomycetes</taxon>
        <taxon>Streptosporangiales</taxon>
        <taxon>Streptosporangiaceae</taxon>
        <taxon>Streptosporangium</taxon>
    </lineage>
</organism>
<accession>A0ABW2SXS9</accession>
<dbReference type="SUPFAM" id="SSF46894">
    <property type="entry name" value="C-terminal effector domain of the bipartite response regulators"/>
    <property type="match status" value="1"/>
</dbReference>
<sequence length="72" mass="7335">MTNPVRHAGARGVEVTFTACPGALTVTVTDDGTGFGADKTVRNHVGSIFAKLRVPDRAAAIVRARDAGLGSG</sequence>
<protein>
    <recommendedName>
        <fullName evidence="3">Histidine kinase/HSP90-like ATPase domain-containing protein</fullName>
    </recommendedName>
</protein>
<evidence type="ECO:0008006" key="3">
    <source>
        <dbReference type="Google" id="ProtNLM"/>
    </source>
</evidence>
<dbReference type="InterPro" id="IPR036890">
    <property type="entry name" value="HATPase_C_sf"/>
</dbReference>
<gene>
    <name evidence="1" type="ORF">ACFQVD_13610</name>
</gene>
<dbReference type="RefSeq" id="WP_386271229.1">
    <property type="nucleotide sequence ID" value="NZ_BAAAGK010000003.1"/>
</dbReference>
<comment type="caution">
    <text evidence="1">The sequence shown here is derived from an EMBL/GenBank/DDBJ whole genome shotgun (WGS) entry which is preliminary data.</text>
</comment>
<dbReference type="EMBL" id="JBHTEE010000001">
    <property type="protein sequence ID" value="MFC7601133.1"/>
    <property type="molecule type" value="Genomic_DNA"/>
</dbReference>
<dbReference type="Gene3D" id="3.30.565.10">
    <property type="entry name" value="Histidine kinase-like ATPase, C-terminal domain"/>
    <property type="match status" value="1"/>
</dbReference>
<dbReference type="InterPro" id="IPR016032">
    <property type="entry name" value="Sig_transdc_resp-reg_C-effctor"/>
</dbReference>